<name>A0A0V0R066_PSEPJ</name>
<dbReference type="PANTHER" id="PTHR12786">
    <property type="entry name" value="SPLICING FACTOR SF3A-RELATED"/>
    <property type="match status" value="1"/>
</dbReference>
<proteinExistence type="predicted"/>
<dbReference type="GO" id="GO:0008270">
    <property type="term" value="F:zinc ion binding"/>
    <property type="evidence" value="ECO:0007669"/>
    <property type="project" value="UniProtKB-KW"/>
</dbReference>
<gene>
    <name evidence="7" type="ORF">PPERSA_11245</name>
</gene>
<organism evidence="7 8">
    <name type="scientific">Pseudocohnilembus persalinus</name>
    <name type="common">Ciliate</name>
    <dbReference type="NCBI Taxonomy" id="266149"/>
    <lineage>
        <taxon>Eukaryota</taxon>
        <taxon>Sar</taxon>
        <taxon>Alveolata</taxon>
        <taxon>Ciliophora</taxon>
        <taxon>Intramacronucleata</taxon>
        <taxon>Oligohymenophorea</taxon>
        <taxon>Scuticociliatia</taxon>
        <taxon>Philasterida</taxon>
        <taxon>Pseudocohnilembidae</taxon>
        <taxon>Pseudocohnilembus</taxon>
    </lineage>
</organism>
<evidence type="ECO:0000313" key="8">
    <source>
        <dbReference type="Proteomes" id="UP000054937"/>
    </source>
</evidence>
<dbReference type="OrthoDB" id="2160351at2759"/>
<dbReference type="Proteomes" id="UP000054937">
    <property type="component" value="Unassembled WGS sequence"/>
</dbReference>
<evidence type="ECO:0000256" key="3">
    <source>
        <dbReference type="ARBA" id="ARBA00022771"/>
    </source>
</evidence>
<comment type="caution">
    <text evidence="7">The sequence shown here is derived from an EMBL/GenBank/DDBJ whole genome shotgun (WGS) entry which is preliminary data.</text>
</comment>
<sequence length="139" mass="16801">MRYKEVLGDIIEDTINNVRKRQTQTGTFFMEDQEQQFDQEVLQESDDDEPIYNPKNLPLGWDGKPIPYWLYKLHGLGIEYKCEICGNYSYWGRRAFERHFQEWRHTYGMKCLKIPNTIHFREITSIKHAQQLHQKMEIS</sequence>
<reference evidence="7 8" key="1">
    <citation type="journal article" date="2015" name="Sci. Rep.">
        <title>Genome of the facultative scuticociliatosis pathogen Pseudocohnilembus persalinus provides insight into its virulence through horizontal gene transfer.</title>
        <authorList>
            <person name="Xiong J."/>
            <person name="Wang G."/>
            <person name="Cheng J."/>
            <person name="Tian M."/>
            <person name="Pan X."/>
            <person name="Warren A."/>
            <person name="Jiang C."/>
            <person name="Yuan D."/>
            <person name="Miao W."/>
        </authorList>
    </citation>
    <scope>NUCLEOTIDE SEQUENCE [LARGE SCALE GENOMIC DNA]</scope>
    <source>
        <strain evidence="7">36N120E</strain>
    </source>
</reference>
<dbReference type="InterPro" id="IPR051421">
    <property type="entry name" value="RNA_Proc_DNA_Dmg_Regulator"/>
</dbReference>
<dbReference type="PROSITE" id="PS50171">
    <property type="entry name" value="ZF_MATRIN"/>
    <property type="match status" value="1"/>
</dbReference>
<evidence type="ECO:0000313" key="7">
    <source>
        <dbReference type="EMBL" id="KRX07696.1"/>
    </source>
</evidence>
<keyword evidence="3" id="KW-0863">Zinc-finger</keyword>
<dbReference type="GO" id="GO:0003723">
    <property type="term" value="F:RNA binding"/>
    <property type="evidence" value="ECO:0007669"/>
    <property type="project" value="InterPro"/>
</dbReference>
<feature type="domain" description="Matrin-type" evidence="6">
    <location>
        <begin position="80"/>
        <end position="111"/>
    </location>
</feature>
<dbReference type="Pfam" id="PF11931">
    <property type="entry name" value="SF3a60_Prp9_C"/>
    <property type="match status" value="1"/>
</dbReference>
<dbReference type="InParanoid" id="A0A0V0R066"/>
<accession>A0A0V0R066</accession>
<evidence type="ECO:0000256" key="2">
    <source>
        <dbReference type="ARBA" id="ARBA00022723"/>
    </source>
</evidence>
<dbReference type="GO" id="GO:0005681">
    <property type="term" value="C:spliceosomal complex"/>
    <property type="evidence" value="ECO:0007669"/>
    <property type="project" value="InterPro"/>
</dbReference>
<evidence type="ECO:0000256" key="5">
    <source>
        <dbReference type="ARBA" id="ARBA00023242"/>
    </source>
</evidence>
<keyword evidence="5" id="KW-0539">Nucleus</keyword>
<dbReference type="PANTHER" id="PTHR12786:SF2">
    <property type="entry name" value="SPLICING FACTOR 3A SUBUNIT 3"/>
    <property type="match status" value="1"/>
</dbReference>
<dbReference type="InterPro" id="IPR000690">
    <property type="entry name" value="Matrin/U1-C_Znf_C2H2"/>
</dbReference>
<keyword evidence="4" id="KW-0862">Zinc</keyword>
<evidence type="ECO:0000256" key="4">
    <source>
        <dbReference type="ARBA" id="ARBA00022833"/>
    </source>
</evidence>
<protein>
    <recommendedName>
        <fullName evidence="6">Matrin-type domain-containing protein</fullName>
    </recommendedName>
</protein>
<keyword evidence="2" id="KW-0479">Metal-binding</keyword>
<evidence type="ECO:0000256" key="1">
    <source>
        <dbReference type="ARBA" id="ARBA00004123"/>
    </source>
</evidence>
<keyword evidence="8" id="KW-1185">Reference proteome</keyword>
<dbReference type="EMBL" id="LDAU01000082">
    <property type="protein sequence ID" value="KRX07696.1"/>
    <property type="molecule type" value="Genomic_DNA"/>
</dbReference>
<comment type="subcellular location">
    <subcellularLocation>
        <location evidence="1">Nucleus</location>
    </subcellularLocation>
</comment>
<dbReference type="GO" id="GO:0000398">
    <property type="term" value="P:mRNA splicing, via spliceosome"/>
    <property type="evidence" value="ECO:0007669"/>
    <property type="project" value="InterPro"/>
</dbReference>
<dbReference type="InterPro" id="IPR024598">
    <property type="entry name" value="SF3a60/Prp9_C"/>
</dbReference>
<dbReference type="AlphaFoldDB" id="A0A0V0R066"/>
<evidence type="ECO:0000259" key="6">
    <source>
        <dbReference type="PROSITE" id="PS50171"/>
    </source>
</evidence>